<keyword evidence="2" id="KW-1185">Reference proteome</keyword>
<evidence type="ECO:0000313" key="1">
    <source>
        <dbReference type="EMBL" id="CCA75034.1"/>
    </source>
</evidence>
<dbReference type="AlphaFoldDB" id="G4TUP1"/>
<dbReference type="InParanoid" id="G4TUP1"/>
<comment type="caution">
    <text evidence="1">The sequence shown here is derived from an EMBL/GenBank/DDBJ whole genome shotgun (WGS) entry which is preliminary data.</text>
</comment>
<sequence>MLEVGVIGLFAELVSTRSRLTCLESDTQRLQRYSGVVILNNIYTKIADGNLETLICTSVGGLFCLRAVCAAGVAEVWVRQMYFFNARNGLCNWSSKPPLSPLGLIDSSIFSSNPGAFLSRLVIDLLISRFLSLDPGTTEGLSQADVLNLFPINGVGPP</sequence>
<name>G4TUP1_SERID</name>
<dbReference type="EMBL" id="CAFZ01000388">
    <property type="protein sequence ID" value="CCA75034.1"/>
    <property type="molecule type" value="Genomic_DNA"/>
</dbReference>
<gene>
    <name evidence="1" type="ORF">PIIN_09019</name>
</gene>
<dbReference type="Proteomes" id="UP000007148">
    <property type="component" value="Unassembled WGS sequence"/>
</dbReference>
<organism evidence="1 2">
    <name type="scientific">Serendipita indica (strain DSM 11827)</name>
    <name type="common">Root endophyte fungus</name>
    <name type="synonym">Piriformospora indica</name>
    <dbReference type="NCBI Taxonomy" id="1109443"/>
    <lineage>
        <taxon>Eukaryota</taxon>
        <taxon>Fungi</taxon>
        <taxon>Dikarya</taxon>
        <taxon>Basidiomycota</taxon>
        <taxon>Agaricomycotina</taxon>
        <taxon>Agaricomycetes</taxon>
        <taxon>Sebacinales</taxon>
        <taxon>Serendipitaceae</taxon>
        <taxon>Serendipita</taxon>
    </lineage>
</organism>
<accession>G4TUP1</accession>
<evidence type="ECO:0000313" key="2">
    <source>
        <dbReference type="Proteomes" id="UP000007148"/>
    </source>
</evidence>
<proteinExistence type="predicted"/>
<dbReference type="HOGENOM" id="CLU_1670070_0_0_1"/>
<reference evidence="1 2" key="1">
    <citation type="journal article" date="2011" name="PLoS Pathog.">
        <title>Endophytic Life Strategies Decoded by Genome and Transcriptome Analyses of the Mutualistic Root Symbiont Piriformospora indica.</title>
        <authorList>
            <person name="Zuccaro A."/>
            <person name="Lahrmann U."/>
            <person name="Guldener U."/>
            <person name="Langen G."/>
            <person name="Pfiffi S."/>
            <person name="Biedenkopf D."/>
            <person name="Wong P."/>
            <person name="Samans B."/>
            <person name="Grimm C."/>
            <person name="Basiewicz M."/>
            <person name="Murat C."/>
            <person name="Martin F."/>
            <person name="Kogel K.H."/>
        </authorList>
    </citation>
    <scope>NUCLEOTIDE SEQUENCE [LARGE SCALE GENOMIC DNA]</scope>
    <source>
        <strain evidence="1 2">DSM 11827</strain>
    </source>
</reference>
<protein>
    <submittedName>
        <fullName evidence="1">Uncharacterized protein</fullName>
    </submittedName>
</protein>